<proteinExistence type="predicted"/>
<accession>A0ABS1M476</accession>
<dbReference type="InterPro" id="IPR036927">
    <property type="entry name" value="Cyt_c_oxase-like_su1_sf"/>
</dbReference>
<dbReference type="Gene3D" id="1.20.210.10">
    <property type="entry name" value="Cytochrome c oxidase-like, subunit I domain"/>
    <property type="match status" value="1"/>
</dbReference>
<keyword evidence="1" id="KW-0812">Transmembrane</keyword>
<dbReference type="EMBL" id="JAERRJ010000004">
    <property type="protein sequence ID" value="MBL1075356.1"/>
    <property type="molecule type" value="Genomic_DNA"/>
</dbReference>
<dbReference type="SUPFAM" id="SSF81442">
    <property type="entry name" value="Cytochrome c oxidase subunit I-like"/>
    <property type="match status" value="1"/>
</dbReference>
<feature type="transmembrane region" description="Helical" evidence="1">
    <location>
        <begin position="12"/>
        <end position="33"/>
    </location>
</feature>
<reference evidence="2 3" key="1">
    <citation type="submission" date="2021-01" db="EMBL/GenBank/DDBJ databases">
        <title>WGS of actinomycetes isolated from Thailand.</title>
        <authorList>
            <person name="Thawai C."/>
        </authorList>
    </citation>
    <scope>NUCLEOTIDE SEQUENCE [LARGE SCALE GENOMIC DNA]</scope>
    <source>
        <strain evidence="2 3">LPG 2</strain>
    </source>
</reference>
<keyword evidence="1" id="KW-0472">Membrane</keyword>
<keyword evidence="1" id="KW-1133">Transmembrane helix</keyword>
<evidence type="ECO:0000313" key="3">
    <source>
        <dbReference type="Proteomes" id="UP000602198"/>
    </source>
</evidence>
<evidence type="ECO:0000313" key="2">
    <source>
        <dbReference type="EMBL" id="MBL1075356.1"/>
    </source>
</evidence>
<dbReference type="Proteomes" id="UP000602198">
    <property type="component" value="Unassembled WGS sequence"/>
</dbReference>
<sequence>YADYLPMDGFTALNTISTIGAFILGASMLPFVWNVFKSYRYGEVVTVDDPWGYGNSLEWATSCPPPRHNFYELPRIRSERPAFELHYPHMVDRMRAEAHVGWGSKSHDVAEHAEAKS</sequence>
<comment type="caution">
    <text evidence="2">The sequence shown here is derived from an EMBL/GenBank/DDBJ whole genome shotgun (WGS) entry which is preliminary data.</text>
</comment>
<feature type="non-terminal residue" evidence="2">
    <location>
        <position position="1"/>
    </location>
</feature>
<evidence type="ECO:0000256" key="1">
    <source>
        <dbReference type="SAM" id="Phobius"/>
    </source>
</evidence>
<name>A0ABS1M476_9NOCA</name>
<protein>
    <submittedName>
        <fullName evidence="2">Cytochrome ubiquinol oxidase subunit I</fullName>
    </submittedName>
</protein>
<gene>
    <name evidence="2" type="ORF">JK358_13225</name>
</gene>
<organism evidence="2 3">
    <name type="scientific">Nocardia acididurans</name>
    <dbReference type="NCBI Taxonomy" id="2802282"/>
    <lineage>
        <taxon>Bacteria</taxon>
        <taxon>Bacillati</taxon>
        <taxon>Actinomycetota</taxon>
        <taxon>Actinomycetes</taxon>
        <taxon>Mycobacteriales</taxon>
        <taxon>Nocardiaceae</taxon>
        <taxon>Nocardia</taxon>
    </lineage>
</organism>
<keyword evidence="3" id="KW-1185">Reference proteome</keyword>